<accession>A0A5P2UDT9</accession>
<dbReference type="Proteomes" id="UP000634660">
    <property type="component" value="Unassembled WGS sequence"/>
</dbReference>
<sequence length="388" mass="41929">MDLQEQANLLRAHGSVVPARWPGGVDCWAVVGYTELETALTDPLFARSPAHWRALRDGEIPADWPMTDHLSRQWMLTADGADHTRLRRVAAGAFAPRRVRTLAPAVTDAVGRLLDGIAPDERPVDLRTQFALPLALDVLCSLLAVPDDERPRATSLVFRALSRAALTPDESRLLSAEIRAYLDHLLERPAAPGEEDGLVAALRESADSDDGLSRQEARDTLWLFLAAGFDTTVAALVNAVRALLEHPGELDRVLAGADALTWDEVVEEALRYDASVFALPFAFPRQDVALGGRRISAGDALLLCYSAANRDPSLKGGDSFRLTGRSAPHLAFGRGPHFCLGAPLARLQLRTALEALFARFPTLRLAAAPGTPTPSLTINTVTSLLVRA</sequence>
<comment type="similarity">
    <text evidence="1 7">Belongs to the cytochrome P450 family.</text>
</comment>
<keyword evidence="6 7" id="KW-0503">Monooxygenase</keyword>
<dbReference type="GO" id="GO:0016705">
    <property type="term" value="F:oxidoreductase activity, acting on paired donors, with incorporation or reduction of molecular oxygen"/>
    <property type="evidence" value="ECO:0007669"/>
    <property type="project" value="InterPro"/>
</dbReference>
<dbReference type="GO" id="GO:0005506">
    <property type="term" value="F:iron ion binding"/>
    <property type="evidence" value="ECO:0007669"/>
    <property type="project" value="InterPro"/>
</dbReference>
<protein>
    <submittedName>
        <fullName evidence="9">Cytochrome P450</fullName>
    </submittedName>
</protein>
<proteinExistence type="inferred from homology"/>
<dbReference type="InterPro" id="IPR017972">
    <property type="entry name" value="Cyt_P450_CS"/>
</dbReference>
<dbReference type="InterPro" id="IPR002397">
    <property type="entry name" value="Cyt_P450_B"/>
</dbReference>
<keyword evidence="4 7" id="KW-0560">Oxidoreductase</keyword>
<dbReference type="GO" id="GO:0020037">
    <property type="term" value="F:heme binding"/>
    <property type="evidence" value="ECO:0007669"/>
    <property type="project" value="InterPro"/>
</dbReference>
<dbReference type="KEGG" id="ssub:CP968_03305"/>
<keyword evidence="10" id="KW-1185">Reference proteome</keyword>
<evidence type="ECO:0000256" key="4">
    <source>
        <dbReference type="ARBA" id="ARBA00023002"/>
    </source>
</evidence>
<dbReference type="Gene3D" id="1.10.630.10">
    <property type="entry name" value="Cytochrome P450"/>
    <property type="match status" value="1"/>
</dbReference>
<dbReference type="RefSeq" id="WP_150516539.1">
    <property type="nucleotide sequence ID" value="NZ_BMVX01000001.1"/>
</dbReference>
<dbReference type="InterPro" id="IPR036396">
    <property type="entry name" value="Cyt_P450_sf"/>
</dbReference>
<dbReference type="EMBL" id="CP023701">
    <property type="protein sequence ID" value="QEU77443.1"/>
    <property type="molecule type" value="Genomic_DNA"/>
</dbReference>
<dbReference type="PRINTS" id="PR00359">
    <property type="entry name" value="BP450"/>
</dbReference>
<dbReference type="PRINTS" id="PR00385">
    <property type="entry name" value="P450"/>
</dbReference>
<keyword evidence="2 7" id="KW-0349">Heme</keyword>
<dbReference type="GO" id="GO:0004497">
    <property type="term" value="F:monooxygenase activity"/>
    <property type="evidence" value="ECO:0007669"/>
    <property type="project" value="UniProtKB-KW"/>
</dbReference>
<gene>
    <name evidence="9" type="ORF">CP968_03305</name>
    <name evidence="8" type="ORF">GCM10010371_03530</name>
</gene>
<evidence type="ECO:0000313" key="8">
    <source>
        <dbReference type="EMBL" id="GGZ47496.1"/>
    </source>
</evidence>
<dbReference type="SUPFAM" id="SSF48264">
    <property type="entry name" value="Cytochrome P450"/>
    <property type="match status" value="1"/>
</dbReference>
<dbReference type="Proteomes" id="UP000326831">
    <property type="component" value="Chromosome"/>
</dbReference>
<evidence type="ECO:0000256" key="2">
    <source>
        <dbReference type="ARBA" id="ARBA00022617"/>
    </source>
</evidence>
<name>A0A5P2UDT9_9ACTN</name>
<dbReference type="PANTHER" id="PTHR46696:SF1">
    <property type="entry name" value="CYTOCHROME P450 YJIB-RELATED"/>
    <property type="match status" value="1"/>
</dbReference>
<evidence type="ECO:0000313" key="10">
    <source>
        <dbReference type="Proteomes" id="UP000326831"/>
    </source>
</evidence>
<keyword evidence="3 7" id="KW-0479">Metal-binding</keyword>
<dbReference type="OrthoDB" id="4052966at2"/>
<evidence type="ECO:0000313" key="9">
    <source>
        <dbReference type="EMBL" id="QEU77443.1"/>
    </source>
</evidence>
<organism evidence="9 10">
    <name type="scientific">Streptomyces subrutilus</name>
    <dbReference type="NCBI Taxonomy" id="36818"/>
    <lineage>
        <taxon>Bacteria</taxon>
        <taxon>Bacillati</taxon>
        <taxon>Actinomycetota</taxon>
        <taxon>Actinomycetes</taxon>
        <taxon>Kitasatosporales</taxon>
        <taxon>Streptomycetaceae</taxon>
        <taxon>Streptomyces</taxon>
    </lineage>
</organism>
<dbReference type="PANTHER" id="PTHR46696">
    <property type="entry name" value="P450, PUTATIVE (EUROFUNG)-RELATED"/>
    <property type="match status" value="1"/>
</dbReference>
<reference evidence="8" key="1">
    <citation type="journal article" date="2014" name="Int. J. Syst. Evol. Microbiol.">
        <title>Complete genome sequence of Corynebacterium casei LMG S-19264T (=DSM 44701T), isolated from a smear-ripened cheese.</title>
        <authorList>
            <consortium name="US DOE Joint Genome Institute (JGI-PGF)"/>
            <person name="Walter F."/>
            <person name="Albersmeier A."/>
            <person name="Kalinowski J."/>
            <person name="Ruckert C."/>
        </authorList>
    </citation>
    <scope>NUCLEOTIDE SEQUENCE</scope>
    <source>
        <strain evidence="8">JCM 4834</strain>
    </source>
</reference>
<dbReference type="Pfam" id="PF00067">
    <property type="entry name" value="p450"/>
    <property type="match status" value="1"/>
</dbReference>
<reference evidence="8" key="3">
    <citation type="submission" date="2020-09" db="EMBL/GenBank/DDBJ databases">
        <authorList>
            <person name="Sun Q."/>
            <person name="Ohkuma M."/>
        </authorList>
    </citation>
    <scope>NUCLEOTIDE SEQUENCE</scope>
    <source>
        <strain evidence="8">JCM 4834</strain>
    </source>
</reference>
<dbReference type="FunFam" id="1.10.630.10:FF:000018">
    <property type="entry name" value="Cytochrome P450 monooxygenase"/>
    <property type="match status" value="1"/>
</dbReference>
<keyword evidence="5 7" id="KW-0408">Iron</keyword>
<evidence type="ECO:0000256" key="3">
    <source>
        <dbReference type="ARBA" id="ARBA00022723"/>
    </source>
</evidence>
<evidence type="ECO:0000256" key="5">
    <source>
        <dbReference type="ARBA" id="ARBA00023004"/>
    </source>
</evidence>
<reference evidence="9 10" key="2">
    <citation type="submission" date="2017-09" db="EMBL/GenBank/DDBJ databases">
        <authorList>
            <person name="Lee N."/>
            <person name="Cho B.-K."/>
        </authorList>
    </citation>
    <scope>NUCLEOTIDE SEQUENCE [LARGE SCALE GENOMIC DNA]</scope>
    <source>
        <strain evidence="9 10">ATCC 27467</strain>
    </source>
</reference>
<evidence type="ECO:0000256" key="6">
    <source>
        <dbReference type="ARBA" id="ARBA00023033"/>
    </source>
</evidence>
<evidence type="ECO:0000256" key="1">
    <source>
        <dbReference type="ARBA" id="ARBA00010617"/>
    </source>
</evidence>
<evidence type="ECO:0000256" key="7">
    <source>
        <dbReference type="RuleBase" id="RU000461"/>
    </source>
</evidence>
<dbReference type="InterPro" id="IPR001128">
    <property type="entry name" value="Cyt_P450"/>
</dbReference>
<dbReference type="EMBL" id="BMVX01000001">
    <property type="protein sequence ID" value="GGZ47496.1"/>
    <property type="molecule type" value="Genomic_DNA"/>
</dbReference>
<dbReference type="PROSITE" id="PS00086">
    <property type="entry name" value="CYTOCHROME_P450"/>
    <property type="match status" value="1"/>
</dbReference>
<dbReference type="AlphaFoldDB" id="A0A5P2UDT9"/>